<dbReference type="PANTHER" id="PTHR43162">
    <property type="match status" value="1"/>
</dbReference>
<keyword evidence="3" id="KW-1185">Reference proteome</keyword>
<reference evidence="2 3" key="1">
    <citation type="submission" date="2020-08" db="EMBL/GenBank/DDBJ databases">
        <title>Hymenobacter sp.</title>
        <authorList>
            <person name="Kim M.K."/>
        </authorList>
    </citation>
    <scope>NUCLEOTIDE SEQUENCE [LARGE SCALE GENOMIC DNA]</scope>
    <source>
        <strain evidence="2 3">BT507</strain>
    </source>
</reference>
<sequence>MASTILVTGATGTIGTELVKALTNRGVTVRAGVHSIIKGDRLKHLNPDVQLVEIDYHNPETLAVALTGVERVFLLPPPTPDQVELARLLLAAARQAGIRQLVQLSAAGAGRDSQIEIDQRHREIEQLVAASGLPYAVLRPEGFMQNFVHQHCATIRDEGKFYLPLSDAQVAYIDVRDIAAAAATLLTTDPAAYAGQAYHLTGPAALTGQQVAEALSQATGQEVRYVPVSEDDARAAMQELPAERVDELLALYADYRAGHAATVSNEVQALTGHAPHTIQQFANDYKAQFQPEE</sequence>
<proteinExistence type="predicted"/>
<dbReference type="RefSeq" id="WP_187318864.1">
    <property type="nucleotide sequence ID" value="NZ_JACSCY010000004.1"/>
</dbReference>
<evidence type="ECO:0000259" key="1">
    <source>
        <dbReference type="Pfam" id="PF05368"/>
    </source>
</evidence>
<feature type="domain" description="NmrA-like" evidence="1">
    <location>
        <begin position="2"/>
        <end position="257"/>
    </location>
</feature>
<dbReference type="Proteomes" id="UP000622017">
    <property type="component" value="Unassembled WGS sequence"/>
</dbReference>
<dbReference type="Pfam" id="PF05368">
    <property type="entry name" value="NmrA"/>
    <property type="match status" value="1"/>
</dbReference>
<dbReference type="PANTHER" id="PTHR43162:SF1">
    <property type="entry name" value="PRESTALK A DIFFERENTIATION PROTEIN A"/>
    <property type="match status" value="1"/>
</dbReference>
<dbReference type="InterPro" id="IPR036291">
    <property type="entry name" value="NAD(P)-bd_dom_sf"/>
</dbReference>
<protein>
    <submittedName>
        <fullName evidence="2">NmrA family NAD(P)-binding protein</fullName>
    </submittedName>
</protein>
<comment type="caution">
    <text evidence="2">The sequence shown here is derived from an EMBL/GenBank/DDBJ whole genome shotgun (WGS) entry which is preliminary data.</text>
</comment>
<dbReference type="EMBL" id="JACSCY010000004">
    <property type="protein sequence ID" value="MBC6610559.1"/>
    <property type="molecule type" value="Genomic_DNA"/>
</dbReference>
<dbReference type="Gene3D" id="3.90.25.10">
    <property type="entry name" value="UDP-galactose 4-epimerase, domain 1"/>
    <property type="match status" value="1"/>
</dbReference>
<dbReference type="InterPro" id="IPR051604">
    <property type="entry name" value="Ergot_Alk_Oxidoreductase"/>
</dbReference>
<evidence type="ECO:0000313" key="2">
    <source>
        <dbReference type="EMBL" id="MBC6610559.1"/>
    </source>
</evidence>
<dbReference type="InterPro" id="IPR008030">
    <property type="entry name" value="NmrA-like"/>
</dbReference>
<accession>A0ABR7MI71</accession>
<evidence type="ECO:0000313" key="3">
    <source>
        <dbReference type="Proteomes" id="UP000622017"/>
    </source>
</evidence>
<dbReference type="Gene3D" id="3.40.50.720">
    <property type="entry name" value="NAD(P)-binding Rossmann-like Domain"/>
    <property type="match status" value="1"/>
</dbReference>
<name>A0ABR7MI71_9BACT</name>
<organism evidence="2 3">
    <name type="scientific">Hymenobacter citatus</name>
    <dbReference type="NCBI Taxonomy" id="2763506"/>
    <lineage>
        <taxon>Bacteria</taxon>
        <taxon>Pseudomonadati</taxon>
        <taxon>Bacteroidota</taxon>
        <taxon>Cytophagia</taxon>
        <taxon>Cytophagales</taxon>
        <taxon>Hymenobacteraceae</taxon>
        <taxon>Hymenobacter</taxon>
    </lineage>
</organism>
<gene>
    <name evidence="2" type="ORF">H8B15_06475</name>
</gene>
<dbReference type="SUPFAM" id="SSF51735">
    <property type="entry name" value="NAD(P)-binding Rossmann-fold domains"/>
    <property type="match status" value="1"/>
</dbReference>